<gene>
    <name evidence="1" type="ORF">DERF_008630</name>
</gene>
<dbReference type="EMBL" id="ASGP02000003">
    <property type="protein sequence ID" value="KAH9518028.1"/>
    <property type="molecule type" value="Genomic_DNA"/>
</dbReference>
<comment type="caution">
    <text evidence="1">The sequence shown here is derived from an EMBL/GenBank/DDBJ whole genome shotgun (WGS) entry which is preliminary data.</text>
</comment>
<reference evidence="1" key="2">
    <citation type="journal article" date="2022" name="Res Sq">
        <title>Comparative Genomics Reveals Insights into the Divergent Evolution of Astigmatic Mites and Household Pest Adaptations.</title>
        <authorList>
            <person name="Xiong Q."/>
            <person name="Wan A.T.-Y."/>
            <person name="Liu X.-Y."/>
            <person name="Fung C.S.-H."/>
            <person name="Xiao X."/>
            <person name="Malainual N."/>
            <person name="Hou J."/>
            <person name="Wang L."/>
            <person name="Wang M."/>
            <person name="Yang K."/>
            <person name="Cui Y."/>
            <person name="Leung E."/>
            <person name="Nong W."/>
            <person name="Shin S.-K."/>
            <person name="Au S."/>
            <person name="Jeong K.Y."/>
            <person name="Chew F.T."/>
            <person name="Hui J."/>
            <person name="Leung T.F."/>
            <person name="Tungtrongchitr A."/>
            <person name="Zhong N."/>
            <person name="Liu Z."/>
            <person name="Tsui S."/>
        </authorList>
    </citation>
    <scope>NUCLEOTIDE SEQUENCE</scope>
    <source>
        <strain evidence="1">Derf</strain>
        <tissue evidence="1">Whole organism</tissue>
    </source>
</reference>
<sequence length="71" mass="8620">MKQSTMNDEDKGKDKFFYHEGNINFRYLKQEKKLIIRSYHHKTIFATVTTHHLTSFNHDEMMINMIIDSRN</sequence>
<dbReference type="AlphaFoldDB" id="A0A922I1C8"/>
<evidence type="ECO:0000313" key="1">
    <source>
        <dbReference type="EMBL" id="KAH9518028.1"/>
    </source>
</evidence>
<organism evidence="1 2">
    <name type="scientific">Dermatophagoides farinae</name>
    <name type="common">American house dust mite</name>
    <dbReference type="NCBI Taxonomy" id="6954"/>
    <lineage>
        <taxon>Eukaryota</taxon>
        <taxon>Metazoa</taxon>
        <taxon>Ecdysozoa</taxon>
        <taxon>Arthropoda</taxon>
        <taxon>Chelicerata</taxon>
        <taxon>Arachnida</taxon>
        <taxon>Acari</taxon>
        <taxon>Acariformes</taxon>
        <taxon>Sarcoptiformes</taxon>
        <taxon>Astigmata</taxon>
        <taxon>Psoroptidia</taxon>
        <taxon>Analgoidea</taxon>
        <taxon>Pyroglyphidae</taxon>
        <taxon>Dermatophagoidinae</taxon>
        <taxon>Dermatophagoides</taxon>
    </lineage>
</organism>
<proteinExistence type="predicted"/>
<evidence type="ECO:0000313" key="2">
    <source>
        <dbReference type="Proteomes" id="UP000790347"/>
    </source>
</evidence>
<dbReference type="Proteomes" id="UP000790347">
    <property type="component" value="Unassembled WGS sequence"/>
</dbReference>
<keyword evidence="2" id="KW-1185">Reference proteome</keyword>
<name>A0A922I1C8_DERFA</name>
<protein>
    <submittedName>
        <fullName evidence="1">Uncharacterized protein</fullName>
    </submittedName>
</protein>
<reference evidence="1" key="1">
    <citation type="submission" date="2013-05" db="EMBL/GenBank/DDBJ databases">
        <authorList>
            <person name="Yim A.K.Y."/>
            <person name="Chan T.F."/>
            <person name="Ji K.M."/>
            <person name="Liu X.Y."/>
            <person name="Zhou J.W."/>
            <person name="Li R.Q."/>
            <person name="Yang K.Y."/>
            <person name="Li J."/>
            <person name="Li M."/>
            <person name="Law P.T.W."/>
            <person name="Wu Y.L."/>
            <person name="Cai Z.L."/>
            <person name="Qin H."/>
            <person name="Bao Y."/>
            <person name="Leung R.K.K."/>
            <person name="Ng P.K.S."/>
            <person name="Zou J."/>
            <person name="Zhong X.J."/>
            <person name="Ran P.X."/>
            <person name="Zhong N.S."/>
            <person name="Liu Z.G."/>
            <person name="Tsui S.K.W."/>
        </authorList>
    </citation>
    <scope>NUCLEOTIDE SEQUENCE</scope>
    <source>
        <strain evidence="1">Derf</strain>
        <tissue evidence="1">Whole organism</tissue>
    </source>
</reference>
<accession>A0A922I1C8</accession>